<gene>
    <name evidence="1" type="ORF">HPB49_009827</name>
</gene>
<comment type="caution">
    <text evidence="1">The sequence shown here is derived from an EMBL/GenBank/DDBJ whole genome shotgun (WGS) entry which is preliminary data.</text>
</comment>
<dbReference type="EMBL" id="CM023470">
    <property type="protein sequence ID" value="KAH7979551.1"/>
    <property type="molecule type" value="Genomic_DNA"/>
</dbReference>
<dbReference type="Proteomes" id="UP000821865">
    <property type="component" value="Chromosome 1"/>
</dbReference>
<sequence length="209" mass="23348">MGRRKRRRPKGHHETPELQEPDELCVLSDESSLAVADDEDSLLSSLAAPGMDHLVKGLEDHLELEPVKLCCETTEWLEPVPDVPVPELEHSANVVQPRTSVFTHWCSCLVGEACKLAARDRLCTAAVAEQEGSHNLPDEFKLDDKDFDVFRDVRGVRFHQKRSVPVIPSTPPQFPASPALDMGDIKDDIVDLNTNEKPIQDELQEVTLD</sequence>
<keyword evidence="2" id="KW-1185">Reference proteome</keyword>
<name>A0ACB8DYX2_DERSI</name>
<evidence type="ECO:0000313" key="2">
    <source>
        <dbReference type="Proteomes" id="UP000821865"/>
    </source>
</evidence>
<organism evidence="1 2">
    <name type="scientific">Dermacentor silvarum</name>
    <name type="common">Tick</name>
    <dbReference type="NCBI Taxonomy" id="543639"/>
    <lineage>
        <taxon>Eukaryota</taxon>
        <taxon>Metazoa</taxon>
        <taxon>Ecdysozoa</taxon>
        <taxon>Arthropoda</taxon>
        <taxon>Chelicerata</taxon>
        <taxon>Arachnida</taxon>
        <taxon>Acari</taxon>
        <taxon>Parasitiformes</taxon>
        <taxon>Ixodida</taxon>
        <taxon>Ixodoidea</taxon>
        <taxon>Ixodidae</taxon>
        <taxon>Rhipicephalinae</taxon>
        <taxon>Dermacentor</taxon>
    </lineage>
</organism>
<proteinExistence type="predicted"/>
<protein>
    <submittedName>
        <fullName evidence="1">Uncharacterized protein</fullName>
    </submittedName>
</protein>
<accession>A0ACB8DYX2</accession>
<reference evidence="1" key="1">
    <citation type="submission" date="2020-05" db="EMBL/GenBank/DDBJ databases">
        <title>Large-scale comparative analyses of tick genomes elucidate their genetic diversity and vector capacities.</title>
        <authorList>
            <person name="Jia N."/>
            <person name="Wang J."/>
            <person name="Shi W."/>
            <person name="Du L."/>
            <person name="Sun Y."/>
            <person name="Zhan W."/>
            <person name="Jiang J."/>
            <person name="Wang Q."/>
            <person name="Zhang B."/>
            <person name="Ji P."/>
            <person name="Sakyi L.B."/>
            <person name="Cui X."/>
            <person name="Yuan T."/>
            <person name="Jiang B."/>
            <person name="Yang W."/>
            <person name="Lam T.T.-Y."/>
            <person name="Chang Q."/>
            <person name="Ding S."/>
            <person name="Wang X."/>
            <person name="Zhu J."/>
            <person name="Ruan X."/>
            <person name="Zhao L."/>
            <person name="Wei J."/>
            <person name="Que T."/>
            <person name="Du C."/>
            <person name="Cheng J."/>
            <person name="Dai P."/>
            <person name="Han X."/>
            <person name="Huang E."/>
            <person name="Gao Y."/>
            <person name="Liu J."/>
            <person name="Shao H."/>
            <person name="Ye R."/>
            <person name="Li L."/>
            <person name="Wei W."/>
            <person name="Wang X."/>
            <person name="Wang C."/>
            <person name="Yang T."/>
            <person name="Huo Q."/>
            <person name="Li W."/>
            <person name="Guo W."/>
            <person name="Chen H."/>
            <person name="Zhou L."/>
            <person name="Ni X."/>
            <person name="Tian J."/>
            <person name="Zhou Y."/>
            <person name="Sheng Y."/>
            <person name="Liu T."/>
            <person name="Pan Y."/>
            <person name="Xia L."/>
            <person name="Li J."/>
            <person name="Zhao F."/>
            <person name="Cao W."/>
        </authorList>
    </citation>
    <scope>NUCLEOTIDE SEQUENCE</scope>
    <source>
        <strain evidence="1">Dsil-2018</strain>
    </source>
</reference>
<evidence type="ECO:0000313" key="1">
    <source>
        <dbReference type="EMBL" id="KAH7979551.1"/>
    </source>
</evidence>